<proteinExistence type="predicted"/>
<dbReference type="EMBL" id="JAGGKC010000006">
    <property type="protein sequence ID" value="MBP1918572.1"/>
    <property type="molecule type" value="Genomic_DNA"/>
</dbReference>
<dbReference type="RefSeq" id="WP_209458799.1">
    <property type="nucleotide sequence ID" value="NZ_JAGGKC010000006.1"/>
</dbReference>
<protein>
    <submittedName>
        <fullName evidence="2">CHAD domain-containing protein</fullName>
    </submittedName>
</protein>
<dbReference type="Pfam" id="PF05235">
    <property type="entry name" value="CHAD"/>
    <property type="match status" value="1"/>
</dbReference>
<dbReference type="PANTHER" id="PTHR39339:SF1">
    <property type="entry name" value="CHAD DOMAIN-CONTAINING PROTEIN"/>
    <property type="match status" value="1"/>
</dbReference>
<dbReference type="InterPro" id="IPR007899">
    <property type="entry name" value="CHAD_dom"/>
</dbReference>
<organism evidence="2 3">
    <name type="scientific">Youngiibacter multivorans</name>
    <dbReference type="NCBI Taxonomy" id="937251"/>
    <lineage>
        <taxon>Bacteria</taxon>
        <taxon>Bacillati</taxon>
        <taxon>Bacillota</taxon>
        <taxon>Clostridia</taxon>
        <taxon>Eubacteriales</taxon>
        <taxon>Clostridiaceae</taxon>
        <taxon>Youngiibacter</taxon>
    </lineage>
</organism>
<sequence length="290" mass="33029">MKAYRVAAQASSGMAALRCEDAYVSLIKRTLERLNTDITRHFADSEDPEPVHDARVDIRVLTSILYLFYPLFNGSDFESADEMLKDAISAFGEKREADMLIKSLKDYAEKNPDHKDSANDTIMKIEAGSMSGKEDRELILKRVKKLGNMVVSLKLTDEAKDHGNFESFAKLRLSSMIEELREEAGKSFGKKRSIHKYRIAVKKALYSLELAEEERDFGGAVWRARLKAVQDIAGSIHDAEVNMKLVGDYGIEDKIFNEGFEDFLEEKISEGRERFMFLMDEIREMETDIG</sequence>
<gene>
    <name evidence="2" type="ORF">J2Z34_001048</name>
</gene>
<evidence type="ECO:0000259" key="1">
    <source>
        <dbReference type="SMART" id="SM00880"/>
    </source>
</evidence>
<comment type="caution">
    <text evidence="2">The sequence shown here is derived from an EMBL/GenBank/DDBJ whole genome shotgun (WGS) entry which is preliminary data.</text>
</comment>
<keyword evidence="3" id="KW-1185">Reference proteome</keyword>
<dbReference type="PANTHER" id="PTHR39339">
    <property type="entry name" value="SLR1444 PROTEIN"/>
    <property type="match status" value="1"/>
</dbReference>
<reference evidence="2 3" key="1">
    <citation type="submission" date="2021-03" db="EMBL/GenBank/DDBJ databases">
        <title>Genomic Encyclopedia of Type Strains, Phase IV (KMG-IV): sequencing the most valuable type-strain genomes for metagenomic binning, comparative biology and taxonomic classification.</title>
        <authorList>
            <person name="Goeker M."/>
        </authorList>
    </citation>
    <scope>NUCLEOTIDE SEQUENCE [LARGE SCALE GENOMIC DNA]</scope>
    <source>
        <strain evidence="2 3">DSM 6139</strain>
    </source>
</reference>
<feature type="domain" description="CHAD" evidence="1">
    <location>
        <begin position="26"/>
        <end position="274"/>
    </location>
</feature>
<dbReference type="SMART" id="SM00880">
    <property type="entry name" value="CHAD"/>
    <property type="match status" value="1"/>
</dbReference>
<name>A0ABS4G246_9CLOT</name>
<dbReference type="Gene3D" id="1.40.20.10">
    <property type="entry name" value="CHAD domain"/>
    <property type="match status" value="1"/>
</dbReference>
<dbReference type="InterPro" id="IPR038186">
    <property type="entry name" value="CHAD_dom_sf"/>
</dbReference>
<dbReference type="Proteomes" id="UP001519271">
    <property type="component" value="Unassembled WGS sequence"/>
</dbReference>
<evidence type="ECO:0000313" key="2">
    <source>
        <dbReference type="EMBL" id="MBP1918572.1"/>
    </source>
</evidence>
<evidence type="ECO:0000313" key="3">
    <source>
        <dbReference type="Proteomes" id="UP001519271"/>
    </source>
</evidence>
<accession>A0ABS4G246</accession>